<name>A0A414RZW0_9FIRM</name>
<organism evidence="1 2">
    <name type="scientific">Dorea longicatena</name>
    <dbReference type="NCBI Taxonomy" id="88431"/>
    <lineage>
        <taxon>Bacteria</taxon>
        <taxon>Bacillati</taxon>
        <taxon>Bacillota</taxon>
        <taxon>Clostridia</taxon>
        <taxon>Lachnospirales</taxon>
        <taxon>Lachnospiraceae</taxon>
        <taxon>Dorea</taxon>
    </lineage>
</organism>
<protein>
    <submittedName>
        <fullName evidence="1">Uncharacterized protein</fullName>
    </submittedName>
</protein>
<sequence>MAKKKISIANFNVVFFDGKEEKSLLDYFDTIFMPAINQNIVRRSGDSTYRLMEVKIMESEKGYVLTGVLVKQTVLEIKSDLDESGNLIEKDEKIPTAPYSTFAIYLKNHRMIYAENQKGSPDLRSFRATICYFMNRYVSNLQKETEEELPIPIINVVGIPTRQKLSDTLKEVEKVNELILRFYPLNGDLDFSGLFNGLSTDLRKLVGSKKGEIVLKSPQNIEGIIEVVDKSEGTVEPIFHVQYPGKKKSTIKNDKISERTEMDIESDTIEEEVMKVMEKNENSKSLNYVSEGNREIYRKNRSKIIPFVKR</sequence>
<dbReference type="AlphaFoldDB" id="A0A414RZW0"/>
<accession>A0A414RZW0</accession>
<reference evidence="1 2" key="1">
    <citation type="submission" date="2018-08" db="EMBL/GenBank/DDBJ databases">
        <title>A genome reference for cultivated species of the human gut microbiota.</title>
        <authorList>
            <person name="Zou Y."/>
            <person name="Xue W."/>
            <person name="Luo G."/>
        </authorList>
    </citation>
    <scope>NUCLEOTIDE SEQUENCE [LARGE SCALE GENOMIC DNA]</scope>
    <source>
        <strain evidence="1 2">AM23-13</strain>
    </source>
</reference>
<evidence type="ECO:0000313" key="1">
    <source>
        <dbReference type="EMBL" id="RHG06036.1"/>
    </source>
</evidence>
<dbReference type="EMBL" id="QRHW01000023">
    <property type="protein sequence ID" value="RHG06036.1"/>
    <property type="molecule type" value="Genomic_DNA"/>
</dbReference>
<proteinExistence type="predicted"/>
<dbReference type="Proteomes" id="UP000284112">
    <property type="component" value="Unassembled WGS sequence"/>
</dbReference>
<evidence type="ECO:0000313" key="2">
    <source>
        <dbReference type="Proteomes" id="UP000284112"/>
    </source>
</evidence>
<dbReference type="RefSeq" id="WP_118310011.1">
    <property type="nucleotide sequence ID" value="NZ_QRHW01000023.1"/>
</dbReference>
<gene>
    <name evidence="1" type="ORF">DW641_11960</name>
</gene>
<comment type="caution">
    <text evidence="1">The sequence shown here is derived from an EMBL/GenBank/DDBJ whole genome shotgun (WGS) entry which is preliminary data.</text>
</comment>